<evidence type="ECO:0000256" key="3">
    <source>
        <dbReference type="ARBA" id="ARBA00023277"/>
    </source>
</evidence>
<dbReference type="GO" id="GO:0009507">
    <property type="term" value="C:chloroplast"/>
    <property type="evidence" value="ECO:0007669"/>
    <property type="project" value="TreeGrafter"/>
</dbReference>
<organism evidence="6 7">
    <name type="scientific">Micractinium conductrix</name>
    <dbReference type="NCBI Taxonomy" id="554055"/>
    <lineage>
        <taxon>Eukaryota</taxon>
        <taxon>Viridiplantae</taxon>
        <taxon>Chlorophyta</taxon>
        <taxon>core chlorophytes</taxon>
        <taxon>Trebouxiophyceae</taxon>
        <taxon>Chlorellales</taxon>
        <taxon>Chlorellaceae</taxon>
        <taxon>Chlorella clade</taxon>
        <taxon>Micractinium</taxon>
    </lineage>
</organism>
<accession>A0A2P6VEM5</accession>
<dbReference type="PROSITE" id="PS50056">
    <property type="entry name" value="TYR_PHOSPHATASE_2"/>
    <property type="match status" value="1"/>
</dbReference>
<reference evidence="6 7" key="1">
    <citation type="journal article" date="2018" name="Plant J.">
        <title>Genome sequences of Chlorella sorokiniana UTEX 1602 and Micractinium conductrix SAG 241.80: implications to maltose excretion by a green alga.</title>
        <authorList>
            <person name="Arriola M.B."/>
            <person name="Velmurugan N."/>
            <person name="Zhang Y."/>
            <person name="Plunkett M.H."/>
            <person name="Hondzo H."/>
            <person name="Barney B.M."/>
        </authorList>
    </citation>
    <scope>NUCLEOTIDE SEQUENCE [LARGE SCALE GENOMIC DNA]</scope>
    <source>
        <strain evidence="6 7">SAG 241.80</strain>
    </source>
</reference>
<keyword evidence="1" id="KW-0378">Hydrolase</keyword>
<feature type="domain" description="Tyrosine-protein phosphatase" evidence="4">
    <location>
        <begin position="93"/>
        <end position="250"/>
    </location>
</feature>
<dbReference type="SUPFAM" id="SSF52799">
    <property type="entry name" value="(Phosphotyrosine protein) phosphatases II"/>
    <property type="match status" value="1"/>
</dbReference>
<dbReference type="Gene3D" id="3.90.190.10">
    <property type="entry name" value="Protein tyrosine phosphatase superfamily"/>
    <property type="match status" value="1"/>
</dbReference>
<dbReference type="InterPro" id="IPR052832">
    <property type="entry name" value="Starch-Glucan_Phosphatase"/>
</dbReference>
<dbReference type="GO" id="GO:0019203">
    <property type="term" value="F:carbohydrate phosphatase activity"/>
    <property type="evidence" value="ECO:0007669"/>
    <property type="project" value="InterPro"/>
</dbReference>
<dbReference type="PROSITE" id="PS50054">
    <property type="entry name" value="TYR_PHOSPHATASE_DUAL"/>
    <property type="match status" value="1"/>
</dbReference>
<dbReference type="InterPro" id="IPR020422">
    <property type="entry name" value="TYR_PHOSPHATASE_DUAL_dom"/>
</dbReference>
<gene>
    <name evidence="6" type="ORF">C2E20_4257</name>
</gene>
<protein>
    <submittedName>
        <fullName evidence="6">Phosphoglucan phosphatase amyloplastic</fullName>
    </submittedName>
</protein>
<dbReference type="Pfam" id="PF16561">
    <property type="entry name" value="AMPK1_CBM"/>
    <property type="match status" value="1"/>
</dbReference>
<dbReference type="InterPro" id="IPR000387">
    <property type="entry name" value="Tyr_Pase_dom"/>
</dbReference>
<keyword evidence="7" id="KW-1185">Reference proteome</keyword>
<keyword evidence="3" id="KW-0119">Carbohydrate metabolism</keyword>
<dbReference type="InterPro" id="IPR029021">
    <property type="entry name" value="Prot-tyrosine_phosphatase-like"/>
</dbReference>
<dbReference type="Pfam" id="PF00782">
    <property type="entry name" value="DSPc"/>
    <property type="match status" value="1"/>
</dbReference>
<dbReference type="InterPro" id="IPR014756">
    <property type="entry name" value="Ig_E-set"/>
</dbReference>
<dbReference type="GO" id="GO:2001070">
    <property type="term" value="F:starch binding"/>
    <property type="evidence" value="ECO:0007669"/>
    <property type="project" value="TreeGrafter"/>
</dbReference>
<proteinExistence type="predicted"/>
<evidence type="ECO:0000256" key="1">
    <source>
        <dbReference type="ARBA" id="ARBA00022801"/>
    </source>
</evidence>
<comment type="caution">
    <text evidence="6">The sequence shown here is derived from an EMBL/GenBank/DDBJ whole genome shotgun (WGS) entry which is preliminary data.</text>
</comment>
<dbReference type="Proteomes" id="UP000239649">
    <property type="component" value="Unassembled WGS sequence"/>
</dbReference>
<dbReference type="SUPFAM" id="SSF81296">
    <property type="entry name" value="E set domains"/>
    <property type="match status" value="1"/>
</dbReference>
<evidence type="ECO:0000256" key="2">
    <source>
        <dbReference type="ARBA" id="ARBA00022912"/>
    </source>
</evidence>
<evidence type="ECO:0000313" key="6">
    <source>
        <dbReference type="EMBL" id="PSC72542.1"/>
    </source>
</evidence>
<dbReference type="EMBL" id="LHPF02000010">
    <property type="protein sequence ID" value="PSC72542.1"/>
    <property type="molecule type" value="Genomic_DNA"/>
</dbReference>
<dbReference type="SMART" id="SM00195">
    <property type="entry name" value="DSPc"/>
    <property type="match status" value="1"/>
</dbReference>
<dbReference type="AlphaFoldDB" id="A0A2P6VEM5"/>
<sequence length="390" mass="42902">MSSIAASGACVRAPAAARVAARSSRPCARAQWRVRSTDHLADHLKSVDHPPEVTDVLKTGDENPEELSELYTDVMQQRMGSTTLTYRHEDGTNYCRILDDLIVGSCLQTVADVDKIADGENVRTVMCLQEDSDMAYFELDINPILERCAARGDVHHMRHRIRDFDPFSLRMELPGAVAALAQSAAANGGTAYVHCTAGLGRAPATSLAYMWWFKGWHLEDAYDYLTGIRPCKPNVNAIRCAAADVLYGEPPTPVPIVLPIYGIKGIPQVAGLDVGWGQQLDMKPDPRYRHRFLLMRDLPPGTYSFKFIIDGRWGYAPSLPTRLDGDNTNNWVGVPYRNTSPEVQAARERLLAPGGRLTDEERQRIQEKLMALPLNGGGTTGNLSAVAAAE</sequence>
<name>A0A2P6VEM5_9CHLO</name>
<evidence type="ECO:0000259" key="5">
    <source>
        <dbReference type="PROSITE" id="PS50056"/>
    </source>
</evidence>
<feature type="domain" description="Tyrosine specific protein phosphatases" evidence="5">
    <location>
        <begin position="171"/>
        <end position="230"/>
    </location>
</feature>
<dbReference type="InterPro" id="IPR032640">
    <property type="entry name" value="AMPK1_CBM"/>
</dbReference>
<dbReference type="InterPro" id="IPR045204">
    <property type="entry name" value="DSP_laforin-like"/>
</dbReference>
<dbReference type="CDD" id="cd02859">
    <property type="entry name" value="E_set_AMPKbeta_like_N"/>
    <property type="match status" value="1"/>
</dbReference>
<dbReference type="InterPro" id="IPR013783">
    <property type="entry name" value="Ig-like_fold"/>
</dbReference>
<evidence type="ECO:0000313" key="7">
    <source>
        <dbReference type="Proteomes" id="UP000239649"/>
    </source>
</evidence>
<dbReference type="GO" id="GO:0004721">
    <property type="term" value="F:phosphoprotein phosphatase activity"/>
    <property type="evidence" value="ECO:0007669"/>
    <property type="project" value="UniProtKB-KW"/>
</dbReference>
<keyword evidence="2" id="KW-0904">Protein phosphatase</keyword>
<dbReference type="PANTHER" id="PTHR46642">
    <property type="entry name" value="DUAL SPECIFICITY PHOSPHATASE, SUBGROUP, CATALYTIC DOMAIN"/>
    <property type="match status" value="1"/>
</dbReference>
<dbReference type="STRING" id="554055.A0A2P6VEM5"/>
<dbReference type="CDD" id="cd14526">
    <property type="entry name" value="DSP_laforin-like"/>
    <property type="match status" value="1"/>
</dbReference>
<dbReference type="PANTHER" id="PTHR46642:SF3">
    <property type="entry name" value="PHOSPHOGLUCAN PHOSPHATASE DSP4, CHLOROPLASTIC"/>
    <property type="match status" value="1"/>
</dbReference>
<dbReference type="Gene3D" id="2.60.40.10">
    <property type="entry name" value="Immunoglobulins"/>
    <property type="match status" value="1"/>
</dbReference>
<dbReference type="GO" id="GO:0005983">
    <property type="term" value="P:starch catabolic process"/>
    <property type="evidence" value="ECO:0007669"/>
    <property type="project" value="TreeGrafter"/>
</dbReference>
<evidence type="ECO:0000259" key="4">
    <source>
        <dbReference type="PROSITE" id="PS50054"/>
    </source>
</evidence>
<dbReference type="InterPro" id="IPR000340">
    <property type="entry name" value="Dual-sp_phosphatase_cat-dom"/>
</dbReference>
<dbReference type="OrthoDB" id="273181at2759"/>